<dbReference type="PANTHER" id="PTHR48059:SF4">
    <property type="entry name" value="POLYGALACTURONASE INHIBITOR 1-RELATED"/>
    <property type="match status" value="1"/>
</dbReference>
<organism evidence="14">
    <name type="scientific">Sesamum angustifolium</name>
    <dbReference type="NCBI Taxonomy" id="2727405"/>
    <lineage>
        <taxon>Eukaryota</taxon>
        <taxon>Viridiplantae</taxon>
        <taxon>Streptophyta</taxon>
        <taxon>Embryophyta</taxon>
        <taxon>Tracheophyta</taxon>
        <taxon>Spermatophyta</taxon>
        <taxon>Magnoliopsida</taxon>
        <taxon>eudicotyledons</taxon>
        <taxon>Gunneridae</taxon>
        <taxon>Pentapetalae</taxon>
        <taxon>asterids</taxon>
        <taxon>lamiids</taxon>
        <taxon>Lamiales</taxon>
        <taxon>Pedaliaceae</taxon>
        <taxon>Sesamum</taxon>
    </lineage>
</organism>
<dbReference type="AlphaFoldDB" id="A0AAW2NK95"/>
<reference evidence="14" key="1">
    <citation type="submission" date="2020-06" db="EMBL/GenBank/DDBJ databases">
        <authorList>
            <person name="Li T."/>
            <person name="Hu X."/>
            <person name="Zhang T."/>
            <person name="Song X."/>
            <person name="Zhang H."/>
            <person name="Dai N."/>
            <person name="Sheng W."/>
            <person name="Hou X."/>
            <person name="Wei L."/>
        </authorList>
    </citation>
    <scope>NUCLEOTIDE SEQUENCE</scope>
    <source>
        <strain evidence="14">G01</strain>
        <tissue evidence="14">Leaf</tissue>
    </source>
</reference>
<evidence type="ECO:0000256" key="3">
    <source>
        <dbReference type="ARBA" id="ARBA00009592"/>
    </source>
</evidence>
<keyword evidence="7" id="KW-0677">Repeat</keyword>
<evidence type="ECO:0000256" key="8">
    <source>
        <dbReference type="ARBA" id="ARBA00022989"/>
    </source>
</evidence>
<evidence type="ECO:0000256" key="9">
    <source>
        <dbReference type="ARBA" id="ARBA00023136"/>
    </source>
</evidence>
<evidence type="ECO:0000256" key="2">
    <source>
        <dbReference type="ARBA" id="ARBA00004479"/>
    </source>
</evidence>
<feature type="transmembrane region" description="Helical" evidence="12">
    <location>
        <begin position="6"/>
        <end position="26"/>
    </location>
</feature>
<sequence>MAVLRLLNMCLIASISFKLIIAFFILNMKGSRFAEAAHLGNDTDKLALLDIKSHLTDYPVEVFSTWNDSLNFCQWKGVTCSNRRQRVIGLSLKRMNLYGNLSPSIGNLSFLQALDLSGNFLDGFIPPEIGRLTRLKNLNLSFNSLAGGIPGNLSGCYNLVNVSLDHNFLKQQIPWEVCTPFEAGEIASQQQ</sequence>
<comment type="caution">
    <text evidence="14">The sequence shown here is derived from an EMBL/GenBank/DDBJ whole genome shotgun (WGS) entry which is preliminary data.</text>
</comment>
<keyword evidence="9 12" id="KW-0472">Membrane</keyword>
<keyword evidence="14" id="KW-0808">Transferase</keyword>
<dbReference type="GO" id="GO:0016301">
    <property type="term" value="F:kinase activity"/>
    <property type="evidence" value="ECO:0007669"/>
    <property type="project" value="UniProtKB-KW"/>
</dbReference>
<dbReference type="SUPFAM" id="SSF52058">
    <property type="entry name" value="L domain-like"/>
    <property type="match status" value="1"/>
</dbReference>
<evidence type="ECO:0000256" key="10">
    <source>
        <dbReference type="ARBA" id="ARBA00023180"/>
    </source>
</evidence>
<keyword evidence="14" id="KW-0418">Kinase</keyword>
<feature type="domain" description="Leucine-rich repeat-containing N-terminal plant-type" evidence="13">
    <location>
        <begin position="42"/>
        <end position="81"/>
    </location>
</feature>
<keyword evidence="4" id="KW-0433">Leucine-rich repeat</keyword>
<dbReference type="Pfam" id="PF08263">
    <property type="entry name" value="LRRNT_2"/>
    <property type="match status" value="1"/>
</dbReference>
<dbReference type="InterPro" id="IPR001611">
    <property type="entry name" value="Leu-rich_rpt"/>
</dbReference>
<dbReference type="Gene3D" id="3.80.10.10">
    <property type="entry name" value="Ribonuclease Inhibitor"/>
    <property type="match status" value="1"/>
</dbReference>
<comment type="subcellular location">
    <subcellularLocation>
        <location evidence="1">Cell envelope</location>
    </subcellularLocation>
    <subcellularLocation>
        <location evidence="2">Membrane</location>
        <topology evidence="2">Single-pass type I membrane protein</topology>
    </subcellularLocation>
</comment>
<comment type="similarity">
    <text evidence="11">Belongs to the polygalacturonase-inhibiting protein family.</text>
</comment>
<gene>
    <name evidence="14" type="ORF">Sangu_1226600</name>
</gene>
<comment type="similarity">
    <text evidence="3">Belongs to the RLP family.</text>
</comment>
<evidence type="ECO:0000256" key="6">
    <source>
        <dbReference type="ARBA" id="ARBA00022729"/>
    </source>
</evidence>
<dbReference type="InterPro" id="IPR051848">
    <property type="entry name" value="PGIP"/>
</dbReference>
<dbReference type="FunFam" id="3.80.10.10:FF:000275">
    <property type="entry name" value="Leucine-rich repeat receptor-like protein kinase"/>
    <property type="match status" value="1"/>
</dbReference>
<evidence type="ECO:0000256" key="5">
    <source>
        <dbReference type="ARBA" id="ARBA00022692"/>
    </source>
</evidence>
<keyword evidence="5 12" id="KW-0812">Transmembrane</keyword>
<dbReference type="InterPro" id="IPR032675">
    <property type="entry name" value="LRR_dom_sf"/>
</dbReference>
<evidence type="ECO:0000256" key="4">
    <source>
        <dbReference type="ARBA" id="ARBA00022614"/>
    </source>
</evidence>
<evidence type="ECO:0000256" key="7">
    <source>
        <dbReference type="ARBA" id="ARBA00022737"/>
    </source>
</evidence>
<evidence type="ECO:0000256" key="11">
    <source>
        <dbReference type="ARBA" id="ARBA00038043"/>
    </source>
</evidence>
<dbReference type="PANTHER" id="PTHR48059">
    <property type="entry name" value="POLYGALACTURONASE INHIBITOR 1"/>
    <property type="match status" value="1"/>
</dbReference>
<evidence type="ECO:0000256" key="1">
    <source>
        <dbReference type="ARBA" id="ARBA00004196"/>
    </source>
</evidence>
<evidence type="ECO:0000313" key="14">
    <source>
        <dbReference type="EMBL" id="KAL0343392.1"/>
    </source>
</evidence>
<reference evidence="14" key="2">
    <citation type="journal article" date="2024" name="Plant">
        <title>Genomic evolution and insights into agronomic trait innovations of Sesamum species.</title>
        <authorList>
            <person name="Miao H."/>
            <person name="Wang L."/>
            <person name="Qu L."/>
            <person name="Liu H."/>
            <person name="Sun Y."/>
            <person name="Le M."/>
            <person name="Wang Q."/>
            <person name="Wei S."/>
            <person name="Zheng Y."/>
            <person name="Lin W."/>
            <person name="Duan Y."/>
            <person name="Cao H."/>
            <person name="Xiong S."/>
            <person name="Wang X."/>
            <person name="Wei L."/>
            <person name="Li C."/>
            <person name="Ma Q."/>
            <person name="Ju M."/>
            <person name="Zhao R."/>
            <person name="Li G."/>
            <person name="Mu C."/>
            <person name="Tian Q."/>
            <person name="Mei H."/>
            <person name="Zhang T."/>
            <person name="Gao T."/>
            <person name="Zhang H."/>
        </authorList>
    </citation>
    <scope>NUCLEOTIDE SEQUENCE</scope>
    <source>
        <strain evidence="14">G01</strain>
    </source>
</reference>
<proteinExistence type="inferred from homology"/>
<accession>A0AAW2NK95</accession>
<evidence type="ECO:0000259" key="13">
    <source>
        <dbReference type="Pfam" id="PF08263"/>
    </source>
</evidence>
<dbReference type="GO" id="GO:0016020">
    <property type="term" value="C:membrane"/>
    <property type="evidence" value="ECO:0007669"/>
    <property type="project" value="UniProtKB-SubCell"/>
</dbReference>
<keyword evidence="10" id="KW-0325">Glycoprotein</keyword>
<dbReference type="PRINTS" id="PR00019">
    <property type="entry name" value="LEURICHRPT"/>
</dbReference>
<name>A0AAW2NK95_9LAMI</name>
<dbReference type="Pfam" id="PF00560">
    <property type="entry name" value="LRR_1"/>
    <property type="match status" value="2"/>
</dbReference>
<keyword evidence="14" id="KW-0675">Receptor</keyword>
<keyword evidence="8 12" id="KW-1133">Transmembrane helix</keyword>
<evidence type="ECO:0000256" key="12">
    <source>
        <dbReference type="SAM" id="Phobius"/>
    </source>
</evidence>
<dbReference type="EMBL" id="JACGWK010000007">
    <property type="protein sequence ID" value="KAL0343392.1"/>
    <property type="molecule type" value="Genomic_DNA"/>
</dbReference>
<protein>
    <submittedName>
        <fullName evidence="14">LRR receptor-like serine/threonine-protein kinase EFR</fullName>
    </submittedName>
</protein>
<keyword evidence="6" id="KW-0732">Signal</keyword>
<dbReference type="InterPro" id="IPR013210">
    <property type="entry name" value="LRR_N_plant-typ"/>
</dbReference>